<dbReference type="Proteomes" id="UP001186974">
    <property type="component" value="Unassembled WGS sequence"/>
</dbReference>
<organism evidence="1 2">
    <name type="scientific">Coniosporium uncinatum</name>
    <dbReference type="NCBI Taxonomy" id="93489"/>
    <lineage>
        <taxon>Eukaryota</taxon>
        <taxon>Fungi</taxon>
        <taxon>Dikarya</taxon>
        <taxon>Ascomycota</taxon>
        <taxon>Pezizomycotina</taxon>
        <taxon>Dothideomycetes</taxon>
        <taxon>Dothideomycetes incertae sedis</taxon>
        <taxon>Coniosporium</taxon>
    </lineage>
</organism>
<evidence type="ECO:0000313" key="2">
    <source>
        <dbReference type="Proteomes" id="UP001186974"/>
    </source>
</evidence>
<keyword evidence="2" id="KW-1185">Reference proteome</keyword>
<comment type="caution">
    <text evidence="1">The sequence shown here is derived from an EMBL/GenBank/DDBJ whole genome shotgun (WGS) entry which is preliminary data.</text>
</comment>
<proteinExistence type="predicted"/>
<sequence>MKSLLLLAAYTGLAASAAVPPLWNPTSSHTEPSGVQPRAVRPSVIRPQNADVPMTPLESRARLLTLVTGTERIMQLWKADLRKTLRGSSHKPLIPVKEVTAMLEEMLTGLKEKYYGTGEAFKHPIGIEIPPAMTGPGGGSVSSDALGRRATPVSAGDLSPRKNATGLPPWIPNHVDPKVFGVLKIWAKIFQAMTALIRKFVRGHGGAATDISERLAAALNETIANATVDTDSELGMTQNQLVELFLPMMQEYAASALRQRYVGEQLAGEEAPHTKQSPEASFMLLTEEQQEHQPRDIGSWPGWWSGNCKIHRTLKPDLHGRCVDTNEPNVCNRGTLKKADCQGGPSIMCCA</sequence>
<reference evidence="1" key="1">
    <citation type="submission" date="2024-09" db="EMBL/GenBank/DDBJ databases">
        <title>Black Yeasts Isolated from many extreme environments.</title>
        <authorList>
            <person name="Coleine C."/>
            <person name="Stajich J.E."/>
            <person name="Selbmann L."/>
        </authorList>
    </citation>
    <scope>NUCLEOTIDE SEQUENCE</scope>
    <source>
        <strain evidence="1">CCFEE 5737</strain>
    </source>
</reference>
<evidence type="ECO:0000313" key="1">
    <source>
        <dbReference type="EMBL" id="KAK3063590.1"/>
    </source>
</evidence>
<accession>A0ACC3D8W5</accession>
<dbReference type="EMBL" id="JAWDJW010006791">
    <property type="protein sequence ID" value="KAK3063590.1"/>
    <property type="molecule type" value="Genomic_DNA"/>
</dbReference>
<gene>
    <name evidence="1" type="ORF">LTS18_014346</name>
</gene>
<name>A0ACC3D8W5_9PEZI</name>
<protein>
    <submittedName>
        <fullName evidence="1">Uncharacterized protein</fullName>
    </submittedName>
</protein>